<sequence length="93" mass="10549">MSKKKQNKGVWVKDTSIGHRKTNTGYGSGLPFVLSQFTVIDTLPTLVYFTPYITSAIVGVWYPFAFNKIGGKERINSDTGRKEFQWKLPNSIF</sequence>
<organism evidence="1 2">
    <name type="scientific">Shouchella clausii</name>
    <name type="common">Alkalihalobacillus clausii</name>
    <dbReference type="NCBI Taxonomy" id="79880"/>
    <lineage>
        <taxon>Bacteria</taxon>
        <taxon>Bacillati</taxon>
        <taxon>Bacillota</taxon>
        <taxon>Bacilli</taxon>
        <taxon>Bacillales</taxon>
        <taxon>Bacillaceae</taxon>
        <taxon>Shouchella</taxon>
    </lineage>
</organism>
<accession>A0A268RWZ6</accession>
<evidence type="ECO:0000313" key="2">
    <source>
        <dbReference type="Proteomes" id="UP000216133"/>
    </source>
</evidence>
<reference evidence="1 2" key="1">
    <citation type="submission" date="2017-07" db="EMBL/GenBank/DDBJ databases">
        <title>Isolation and whole genome analysis of endospore-forming bacteria from heroin.</title>
        <authorList>
            <person name="Kalinowski J."/>
            <person name="Ahrens B."/>
            <person name="Al-Dilaimi A."/>
            <person name="Winkler A."/>
            <person name="Wibberg D."/>
            <person name="Schleenbecker U."/>
            <person name="Ruckert C."/>
            <person name="Wolfel R."/>
            <person name="Grass G."/>
        </authorList>
    </citation>
    <scope>NUCLEOTIDE SEQUENCE [LARGE SCALE GENOMIC DNA]</scope>
    <source>
        <strain evidence="1 2">7523-2</strain>
    </source>
</reference>
<name>A0A268RWZ6_SHOCL</name>
<proteinExistence type="predicted"/>
<evidence type="ECO:0000313" key="1">
    <source>
        <dbReference type="EMBL" id="PAF24762.1"/>
    </source>
</evidence>
<dbReference type="RefSeq" id="WP_094428847.1">
    <property type="nucleotide sequence ID" value="NZ_CP019985.1"/>
</dbReference>
<dbReference type="Proteomes" id="UP000216133">
    <property type="component" value="Unassembled WGS sequence"/>
</dbReference>
<dbReference type="AlphaFoldDB" id="A0A268RWZ6"/>
<protein>
    <submittedName>
        <fullName evidence="1">Uncharacterized protein</fullName>
    </submittedName>
</protein>
<dbReference type="EMBL" id="NPBS01000093">
    <property type="protein sequence ID" value="PAF24762.1"/>
    <property type="molecule type" value="Genomic_DNA"/>
</dbReference>
<gene>
    <name evidence="1" type="ORF">CHH61_17060</name>
</gene>
<comment type="caution">
    <text evidence="1">The sequence shown here is derived from an EMBL/GenBank/DDBJ whole genome shotgun (WGS) entry which is preliminary data.</text>
</comment>
<dbReference type="GeneID" id="86925558"/>